<dbReference type="Pfam" id="PF22939">
    <property type="entry name" value="WHD_GPIID"/>
    <property type="match status" value="1"/>
</dbReference>
<accession>A0A6A6WCC3</accession>
<dbReference type="Pfam" id="PF24883">
    <property type="entry name" value="NPHP3_N"/>
    <property type="match status" value="1"/>
</dbReference>
<dbReference type="Gene3D" id="3.40.50.300">
    <property type="entry name" value="P-loop containing nucleotide triphosphate hydrolases"/>
    <property type="match status" value="1"/>
</dbReference>
<dbReference type="Gene3D" id="3.40.50.1820">
    <property type="entry name" value="alpha/beta hydrolase"/>
    <property type="match status" value="1"/>
</dbReference>
<evidence type="ECO:0000313" key="9">
    <source>
        <dbReference type="Proteomes" id="UP000799437"/>
    </source>
</evidence>
<dbReference type="SUPFAM" id="SSF52540">
    <property type="entry name" value="P-loop containing nucleoside triphosphate hydrolases"/>
    <property type="match status" value="1"/>
</dbReference>
<feature type="domain" description="GPI inositol-deacylase winged helix" evidence="6">
    <location>
        <begin position="633"/>
        <end position="705"/>
    </location>
</feature>
<keyword evidence="4" id="KW-0256">Endoplasmic reticulum</keyword>
<dbReference type="SUPFAM" id="SSF53474">
    <property type="entry name" value="alpha/beta-Hydrolases"/>
    <property type="match status" value="1"/>
</dbReference>
<keyword evidence="9" id="KW-1185">Reference proteome</keyword>
<evidence type="ECO:0000259" key="7">
    <source>
        <dbReference type="Pfam" id="PF24883"/>
    </source>
</evidence>
<proteinExistence type="inferred from homology"/>
<dbReference type="InterPro" id="IPR029058">
    <property type="entry name" value="AB_hydrolase_fold"/>
</dbReference>
<organism evidence="8 9">
    <name type="scientific">Pseudovirgaria hyperparasitica</name>
    <dbReference type="NCBI Taxonomy" id="470096"/>
    <lineage>
        <taxon>Eukaryota</taxon>
        <taxon>Fungi</taxon>
        <taxon>Dikarya</taxon>
        <taxon>Ascomycota</taxon>
        <taxon>Pezizomycotina</taxon>
        <taxon>Dothideomycetes</taxon>
        <taxon>Dothideomycetes incertae sedis</taxon>
        <taxon>Acrospermales</taxon>
        <taxon>Acrospermaceae</taxon>
        <taxon>Pseudovirgaria</taxon>
    </lineage>
</organism>
<sequence>MIAQNTRGLGEDQTRPIRADSVTTANSVFSGRLSAPTTSKSGDNLGLDLVVDNPNPAGDLVFVHGLGGTAKRTWSYNRDVANFWPSWLALEDYLNDYRVFTFGYNADFRGGSINLNIIDFAKDLLLQLLTFSSHLTGRTNDSGKRNLIFVAHSMGGLVVKKAIILGKHDPLYAKLIARVHGIVFLGTPHRGSSFANVLNNILASSIMGPPPKAYIADLDVQSTTLQDINEQFRTSCGAIVLASFYETLKTNFKVTKQMIVEKESSILGYPQEVSAALHADHHGVCKFANRNDSNYIKVKNVLRMWAQTILPPSKSYVSLSHIEDAKDSQETLETVLGIHQPPEEGFESARSKTTKGSCDWIFNNSHFLEWSTDMTGNNITRAFWLTGPPATGKTILAAAVIDHFRIQSYPCFFHFFTAGHQSKRSSSYCLRSIALQVAQENEAFRNRLISLHERTGILFNSQTNDFTAVWEKLFTGILFKIEFATPLVFVLDAINEADSSALLIRSLLDCRPASPILLFLTSRPMKIPSATAAYGVPIIHYPLSDNDTELDIRKYVHWKIQDFLPDDDEIRRNVSDIVVASASGSFLYVKLVLDMLQDNWHTQEDIRKIFTAVPKGMEELYLEMLKSVNSQSPHLKAMATRIITWVVCSSRPLGIDELQTALEPDFSGFTKLEDSIVQLCGNLVSVDHGRISIVHATARQFLLKPQGGNPAFVSAKDGHELIAIRALKYLCDEKWHRIYQKVDGYGAYHKHERKENRLLIAEKGNPFLGYATCHWAYHVSKAPASSVLLIKVIRTFLDAYSLSWIEGIALSQNLRYLTRAAQQLKRFAKQVSKRSERLRSESPLNLFSKAEDDAGYIKAWATDLIRVAAKFGLNMVQSPSSIHRLVPPFCPTGSMIRTTFDRHTSGSVSVAGLVLQEWDDNLASVSVSEEDTASRILATDTHFITLISTTGTALIWRAETCELERRIDHGEYVRLMAINKSGTLLVTAGLYCYRIWDITTGEEVFSIPKSTYALHVTICFGHSDTQVMVGYDDCSVRTYDAEKQVETSCFIPEKGLAEDAAPQIMQISPDLTKVAMACRGQPPVIWDMTVGGTRPLSCRITNTNDSFCHPEKMIWQADGGSLLVMSYHTKITQWHIYEQYKVEYDHINAREMALSKEGDFLLTSDYAGTISVWLYPRLNLLYQLQNEHEIIRDIAFSPDAQRIYDLRSSVCNVWEPEVLVRAEQHDMEDRSSVGESSTSTEPVLNQRYHQQNMVTAIACSSSDDYLCCGQEDGSVIIMDTHSGAKVRKVYRHNSSSSIELVAWSSSGRYMVSADDSGRVISKRLETKEAGKWGVFGGVDFRSPEPVQQFLINEDRKLLLVSSRSRVAIWDLKTKNEFCTRRWDDIPGHKWVLESKPSARLLRIAADGVTAYDWGSLHELPADTAVVPSISQMEAVGQDAHVTWAELVPSLNAVLYFVSTTVSGITKESLLLATLSKGPSRSGHTIPDDSVIMTHKRRIVGVFKEHFTYIDQDCWLCTWRIGSKTSEVIRHFFMPKEWLSWTALNNVTLTQHGTFLCPKLSEVAIVRNGLNL</sequence>
<comment type="similarity">
    <text evidence="4">Belongs to the GPI inositol-deacylase family.</text>
</comment>
<keyword evidence="4" id="KW-0653">Protein transport</keyword>
<dbReference type="Pfam" id="PF00400">
    <property type="entry name" value="WD40"/>
    <property type="match status" value="1"/>
</dbReference>
<dbReference type="GO" id="GO:0016788">
    <property type="term" value="F:hydrolase activity, acting on ester bonds"/>
    <property type="evidence" value="ECO:0007669"/>
    <property type="project" value="InterPro"/>
</dbReference>
<keyword evidence="3" id="KW-0677">Repeat</keyword>
<evidence type="ECO:0000259" key="6">
    <source>
        <dbReference type="Pfam" id="PF22939"/>
    </source>
</evidence>
<evidence type="ECO:0000256" key="3">
    <source>
        <dbReference type="ARBA" id="ARBA00022737"/>
    </source>
</evidence>
<keyword evidence="4" id="KW-0813">Transport</keyword>
<feature type="domain" description="Nephrocystin 3-like N-terminal" evidence="7">
    <location>
        <begin position="356"/>
        <end position="523"/>
    </location>
</feature>
<dbReference type="SUPFAM" id="SSF50978">
    <property type="entry name" value="WD40 repeat-like"/>
    <property type="match status" value="1"/>
</dbReference>
<gene>
    <name evidence="8" type="ORF">EJ05DRAFT_526509</name>
</gene>
<dbReference type="Proteomes" id="UP000799437">
    <property type="component" value="Unassembled WGS sequence"/>
</dbReference>
<keyword evidence="4" id="KW-0378">Hydrolase</keyword>
<dbReference type="PANTHER" id="PTHR10039">
    <property type="entry name" value="AMELOGENIN"/>
    <property type="match status" value="1"/>
</dbReference>
<dbReference type="InterPro" id="IPR011044">
    <property type="entry name" value="Quino_amine_DH_bsu"/>
</dbReference>
<reference evidence="8" key="1">
    <citation type="journal article" date="2020" name="Stud. Mycol.">
        <title>101 Dothideomycetes genomes: a test case for predicting lifestyles and emergence of pathogens.</title>
        <authorList>
            <person name="Haridas S."/>
            <person name="Albert R."/>
            <person name="Binder M."/>
            <person name="Bloem J."/>
            <person name="Labutti K."/>
            <person name="Salamov A."/>
            <person name="Andreopoulos B."/>
            <person name="Baker S."/>
            <person name="Barry K."/>
            <person name="Bills G."/>
            <person name="Bluhm B."/>
            <person name="Cannon C."/>
            <person name="Castanera R."/>
            <person name="Culley D."/>
            <person name="Daum C."/>
            <person name="Ezra D."/>
            <person name="Gonzalez J."/>
            <person name="Henrissat B."/>
            <person name="Kuo A."/>
            <person name="Liang C."/>
            <person name="Lipzen A."/>
            <person name="Lutzoni F."/>
            <person name="Magnuson J."/>
            <person name="Mondo S."/>
            <person name="Nolan M."/>
            <person name="Ohm R."/>
            <person name="Pangilinan J."/>
            <person name="Park H.-J."/>
            <person name="Ramirez L."/>
            <person name="Alfaro M."/>
            <person name="Sun H."/>
            <person name="Tritt A."/>
            <person name="Yoshinaga Y."/>
            <person name="Zwiers L.-H."/>
            <person name="Turgeon B."/>
            <person name="Goodwin S."/>
            <person name="Spatafora J."/>
            <person name="Crous P."/>
            <person name="Grigoriev I."/>
        </authorList>
    </citation>
    <scope>NUCLEOTIDE SEQUENCE</scope>
    <source>
        <strain evidence="8">CBS 121739</strain>
    </source>
</reference>
<dbReference type="EMBL" id="ML996569">
    <property type="protein sequence ID" value="KAF2759829.1"/>
    <property type="molecule type" value="Genomic_DNA"/>
</dbReference>
<evidence type="ECO:0000256" key="4">
    <source>
        <dbReference type="RuleBase" id="RU365011"/>
    </source>
</evidence>
<evidence type="ECO:0000313" key="8">
    <source>
        <dbReference type="EMBL" id="KAF2759829.1"/>
    </source>
</evidence>
<evidence type="ECO:0000256" key="2">
    <source>
        <dbReference type="ARBA" id="ARBA00015856"/>
    </source>
</evidence>
<comment type="subcellular location">
    <subcellularLocation>
        <location evidence="4">Endoplasmic reticulum membrane</location>
    </subcellularLocation>
</comment>
<dbReference type="SUPFAM" id="SSF50969">
    <property type="entry name" value="YVTN repeat-like/Quinoprotein amine dehydrogenase"/>
    <property type="match status" value="1"/>
</dbReference>
<evidence type="ECO:0000259" key="5">
    <source>
        <dbReference type="Pfam" id="PF07819"/>
    </source>
</evidence>
<dbReference type="InterPro" id="IPR054471">
    <property type="entry name" value="GPIID_WHD"/>
</dbReference>
<dbReference type="InterPro" id="IPR056884">
    <property type="entry name" value="NPHP3-like_N"/>
</dbReference>
<dbReference type="GO" id="GO:0015031">
    <property type="term" value="P:protein transport"/>
    <property type="evidence" value="ECO:0007669"/>
    <property type="project" value="UniProtKB-KW"/>
</dbReference>
<evidence type="ECO:0000256" key="1">
    <source>
        <dbReference type="ARBA" id="ARBA00003496"/>
    </source>
</evidence>
<dbReference type="Gene3D" id="2.130.10.10">
    <property type="entry name" value="YVTN repeat-like/Quinoprotein amine dehydrogenase"/>
    <property type="match status" value="2"/>
</dbReference>
<dbReference type="InterPro" id="IPR012908">
    <property type="entry name" value="PGAP1-ab_dom-like"/>
</dbReference>
<comment type="function">
    <text evidence="1 4">Involved in inositol deacylation of GPI-anchored proteins which plays important roles in the quality control and ER-associated degradation of GPI-anchored proteins.</text>
</comment>
<dbReference type="GO" id="GO:0005789">
    <property type="term" value="C:endoplasmic reticulum membrane"/>
    <property type="evidence" value="ECO:0007669"/>
    <property type="project" value="UniProtKB-SubCell"/>
</dbReference>
<dbReference type="SMART" id="SM00320">
    <property type="entry name" value="WD40"/>
    <property type="match status" value="6"/>
</dbReference>
<name>A0A6A6WCC3_9PEZI</name>
<dbReference type="InterPro" id="IPR001680">
    <property type="entry name" value="WD40_rpt"/>
</dbReference>
<dbReference type="RefSeq" id="XP_033602280.1">
    <property type="nucleotide sequence ID" value="XM_033748872.1"/>
</dbReference>
<dbReference type="InterPro" id="IPR036322">
    <property type="entry name" value="WD40_repeat_dom_sf"/>
</dbReference>
<dbReference type="InterPro" id="IPR027417">
    <property type="entry name" value="P-loop_NTPase"/>
</dbReference>
<feature type="domain" description="GPI inositol-deacylase PGAP1-like alpha/beta" evidence="5">
    <location>
        <begin position="61"/>
        <end position="193"/>
    </location>
</feature>
<keyword evidence="4" id="KW-0472">Membrane</keyword>
<dbReference type="GeneID" id="54489926"/>
<dbReference type="Pfam" id="PF07819">
    <property type="entry name" value="PGAP1"/>
    <property type="match status" value="1"/>
</dbReference>
<dbReference type="PANTHER" id="PTHR10039:SF16">
    <property type="entry name" value="GPI INOSITOL-DEACYLASE"/>
    <property type="match status" value="1"/>
</dbReference>
<dbReference type="OrthoDB" id="194358at2759"/>
<protein>
    <recommendedName>
        <fullName evidence="2 4">GPI inositol-deacylase</fullName>
        <ecNumber evidence="4">3.1.-.-</ecNumber>
    </recommendedName>
</protein>
<dbReference type="InterPro" id="IPR015943">
    <property type="entry name" value="WD40/YVTN_repeat-like_dom_sf"/>
</dbReference>
<dbReference type="EC" id="3.1.-.-" evidence="4"/>